<evidence type="ECO:0000313" key="2">
    <source>
        <dbReference type="Proteomes" id="UP000561617"/>
    </source>
</evidence>
<dbReference type="Proteomes" id="UP000561617">
    <property type="component" value="Unassembled WGS sequence"/>
</dbReference>
<sequence length="123" mass="14204">MRVLEAAKTMLQEKGGINVSIVMQNQVDTPTTIMEMIEQEEEESRTVWKEIYRLAIHHYSSELDAIKIDLIDTLMQSGFILPEGYELLTIRHYGKQNLVKEGNLTHAKISFEIVICRNLKVKI</sequence>
<comment type="caution">
    <text evidence="1">The sequence shown here is derived from an EMBL/GenBank/DDBJ whole genome shotgun (WGS) entry which is preliminary data.</text>
</comment>
<organism evidence="1 2">
    <name type="scientific">Listeria immobilis</name>
    <dbReference type="NCBI Taxonomy" id="2713502"/>
    <lineage>
        <taxon>Bacteria</taxon>
        <taxon>Bacillati</taxon>
        <taxon>Bacillota</taxon>
        <taxon>Bacilli</taxon>
        <taxon>Bacillales</taxon>
        <taxon>Listeriaceae</taxon>
        <taxon>Listeria</taxon>
    </lineage>
</organism>
<accession>A0A7X0X518</accession>
<protein>
    <submittedName>
        <fullName evidence="1">DUF5072 family protein</fullName>
    </submittedName>
</protein>
<name>A0A7X0X518_9LIST</name>
<dbReference type="AlphaFoldDB" id="A0A7X0X518"/>
<gene>
    <name evidence="1" type="ORF">HCJ38_01220</name>
</gene>
<proteinExistence type="predicted"/>
<dbReference type="Gene3D" id="3.30.2000.30">
    <property type="match status" value="1"/>
</dbReference>
<reference evidence="1 2" key="1">
    <citation type="submission" date="2020-03" db="EMBL/GenBank/DDBJ databases">
        <title>Soil Listeria distribution.</title>
        <authorList>
            <person name="Liao J."/>
            <person name="Wiedmann M."/>
        </authorList>
    </citation>
    <scope>NUCLEOTIDE SEQUENCE [LARGE SCALE GENOMIC DNA]</scope>
    <source>
        <strain evidence="1 2">FSL L7-1554</strain>
    </source>
</reference>
<evidence type="ECO:0000313" key="1">
    <source>
        <dbReference type="EMBL" id="MBC1487645.1"/>
    </source>
</evidence>
<dbReference type="Pfam" id="PF16807">
    <property type="entry name" value="Phage_tail_terminator_4"/>
    <property type="match status" value="1"/>
</dbReference>
<dbReference type="InterPro" id="IPR053745">
    <property type="entry name" value="Viral_Tail_Comp_sf"/>
</dbReference>
<dbReference type="EMBL" id="JAASTW010000001">
    <property type="protein sequence ID" value="MBC1487645.1"/>
    <property type="molecule type" value="Genomic_DNA"/>
</dbReference>